<dbReference type="RefSeq" id="WP_173126266.1">
    <property type="nucleotide sequence ID" value="NZ_CBCSGW010000007.1"/>
</dbReference>
<dbReference type="PROSITE" id="PS51462">
    <property type="entry name" value="NUDIX"/>
    <property type="match status" value="1"/>
</dbReference>
<keyword evidence="6" id="KW-1185">Reference proteome</keyword>
<dbReference type="EMBL" id="JAAATY010000003">
    <property type="protein sequence ID" value="NRN64398.1"/>
    <property type="molecule type" value="Genomic_DNA"/>
</dbReference>
<reference evidence="5 6" key="1">
    <citation type="submission" date="2020-01" db="EMBL/GenBank/DDBJ databases">
        <title>Kibdelosporangium persica a novel Actinomycetes from a hot desert in Iran.</title>
        <authorList>
            <person name="Safaei N."/>
            <person name="Zaburannyi N."/>
            <person name="Mueller R."/>
            <person name="Wink J."/>
        </authorList>
    </citation>
    <scope>NUCLEOTIDE SEQUENCE [LARGE SCALE GENOMIC DNA]</scope>
    <source>
        <strain evidence="5 6">4NS15</strain>
    </source>
</reference>
<dbReference type="InterPro" id="IPR000086">
    <property type="entry name" value="NUDIX_hydrolase_dom"/>
</dbReference>
<dbReference type="Gene3D" id="3.90.79.10">
    <property type="entry name" value="Nucleoside Triphosphate Pyrophosphohydrolase"/>
    <property type="match status" value="1"/>
</dbReference>
<gene>
    <name evidence="5" type="ORF">GC106_16040</name>
</gene>
<proteinExistence type="predicted"/>
<dbReference type="PROSITE" id="PS00893">
    <property type="entry name" value="NUDIX_BOX"/>
    <property type="match status" value="1"/>
</dbReference>
<dbReference type="InterPro" id="IPR015797">
    <property type="entry name" value="NUDIX_hydrolase-like_dom_sf"/>
</dbReference>
<evidence type="ECO:0000313" key="5">
    <source>
        <dbReference type="EMBL" id="NRN64398.1"/>
    </source>
</evidence>
<dbReference type="CDD" id="cd04685">
    <property type="entry name" value="NUDIX_Hydrolase"/>
    <property type="match status" value="1"/>
</dbReference>
<evidence type="ECO:0000256" key="1">
    <source>
        <dbReference type="ARBA" id="ARBA00001946"/>
    </source>
</evidence>
<dbReference type="InterPro" id="IPR020084">
    <property type="entry name" value="NUDIX_hydrolase_CS"/>
</dbReference>
<organism evidence="5 6">
    <name type="scientific">Kibdelosporangium persicum</name>
    <dbReference type="NCBI Taxonomy" id="2698649"/>
    <lineage>
        <taxon>Bacteria</taxon>
        <taxon>Bacillati</taxon>
        <taxon>Actinomycetota</taxon>
        <taxon>Actinomycetes</taxon>
        <taxon>Pseudonocardiales</taxon>
        <taxon>Pseudonocardiaceae</taxon>
        <taxon>Kibdelosporangium</taxon>
    </lineage>
</organism>
<evidence type="ECO:0000259" key="4">
    <source>
        <dbReference type="PROSITE" id="PS51462"/>
    </source>
</evidence>
<dbReference type="PANTHER" id="PTHR43046:SF12">
    <property type="entry name" value="GDP-MANNOSE MANNOSYL HYDROLASE"/>
    <property type="match status" value="1"/>
</dbReference>
<protein>
    <submittedName>
        <fullName evidence="5">Dihydroneopterin triphosphate pyrophosphohydrolase</fullName>
    </submittedName>
</protein>
<dbReference type="Proteomes" id="UP000763557">
    <property type="component" value="Unassembled WGS sequence"/>
</dbReference>
<feature type="domain" description="Nudix hydrolase" evidence="4">
    <location>
        <begin position="165"/>
        <end position="305"/>
    </location>
</feature>
<keyword evidence="2" id="KW-0378">Hydrolase</keyword>
<accession>A0ABX2EZI8</accession>
<evidence type="ECO:0000256" key="3">
    <source>
        <dbReference type="ARBA" id="ARBA00022842"/>
    </source>
</evidence>
<comment type="cofactor">
    <cofactor evidence="1">
        <name>Mg(2+)</name>
        <dbReference type="ChEBI" id="CHEBI:18420"/>
    </cofactor>
</comment>
<dbReference type="PANTHER" id="PTHR43046">
    <property type="entry name" value="GDP-MANNOSE MANNOSYL HYDROLASE"/>
    <property type="match status" value="1"/>
</dbReference>
<name>A0ABX2EZI8_9PSEU</name>
<evidence type="ECO:0000313" key="6">
    <source>
        <dbReference type="Proteomes" id="UP000763557"/>
    </source>
</evidence>
<dbReference type="SUPFAM" id="SSF55811">
    <property type="entry name" value="Nudix"/>
    <property type="match status" value="1"/>
</dbReference>
<keyword evidence="3" id="KW-0460">Magnesium</keyword>
<sequence length="321" mass="35670">MTTVLFIVVPLVVILVAWLLATANRLDRLHIRTDAAWAALEAALARRAVVARAVAAAGAAPASLREVADHAERAPRQDREAAENELSRELAAVERVRLPLALVAELVDAEQRVVIARRVHNDAVRDTLAQRRRRTVRWLKLAGTAPQPEYFEIAEPELNGEAAPVPRPSARVLLLDGEGRVLLFHGSNPGDANDTFWFTVGGGVEPDEDIRAAALRELHEETGIKLDDDQLTGPVWRRRVVFSFDGRSYDAEEWFFVARTPTTTVDTSGFDRIELDTIDEHRWWSAADLRSTTDTVYPVQLADLLPGLLESGWDGQTRSVR</sequence>
<evidence type="ECO:0000256" key="2">
    <source>
        <dbReference type="ARBA" id="ARBA00022801"/>
    </source>
</evidence>
<comment type="caution">
    <text evidence="5">The sequence shown here is derived from an EMBL/GenBank/DDBJ whole genome shotgun (WGS) entry which is preliminary data.</text>
</comment>
<dbReference type="Pfam" id="PF00293">
    <property type="entry name" value="NUDIX"/>
    <property type="match status" value="1"/>
</dbReference>